<evidence type="ECO:0000313" key="4">
    <source>
        <dbReference type="Proteomes" id="UP000070700"/>
    </source>
</evidence>
<gene>
    <name evidence="3" type="ORF">LY89DRAFT_784656</name>
</gene>
<accession>A0A194X0S6</accession>
<protein>
    <recommendedName>
        <fullName evidence="2">Nudix hydrolase domain-containing protein</fullName>
    </recommendedName>
</protein>
<dbReference type="Gene3D" id="3.90.79.10">
    <property type="entry name" value="Nucleoside Triphosphate Pyrophosphohydrolase"/>
    <property type="match status" value="1"/>
</dbReference>
<dbReference type="EMBL" id="KQ947421">
    <property type="protein sequence ID" value="KUJ13790.1"/>
    <property type="molecule type" value="Genomic_DNA"/>
</dbReference>
<dbReference type="GeneID" id="28832534"/>
<reference evidence="3 4" key="1">
    <citation type="submission" date="2015-10" db="EMBL/GenBank/DDBJ databases">
        <title>Full genome of DAOMC 229536 Phialocephala scopiformis, a fungal endophyte of spruce producing the potent anti-insectan compound rugulosin.</title>
        <authorList>
            <consortium name="DOE Joint Genome Institute"/>
            <person name="Walker A.K."/>
            <person name="Frasz S.L."/>
            <person name="Seifert K.A."/>
            <person name="Miller J.D."/>
            <person name="Mondo S.J."/>
            <person name="Labutti K."/>
            <person name="Lipzen A."/>
            <person name="Dockter R."/>
            <person name="Kennedy M."/>
            <person name="Grigoriev I.V."/>
            <person name="Spatafora J.W."/>
        </authorList>
    </citation>
    <scope>NUCLEOTIDE SEQUENCE [LARGE SCALE GENOMIC DNA]</scope>
    <source>
        <strain evidence="3 4">CBS 120377</strain>
    </source>
</reference>
<dbReference type="CDD" id="cd02883">
    <property type="entry name" value="NUDIX_Hydrolase"/>
    <property type="match status" value="1"/>
</dbReference>
<sequence>MALNSPPATLSSNTATTLSPFSIPVRDYLKLNPSMHHIVAAALVFSPSTPYRILIVQRAANDFMPNCWEIPGGSCDLDESILAAAARELQEESGLVATKVVQQVGQLGVWLDKEKLWCKYSFEVEVERGEVKLDEEEHQAFFWATEEECREGVVVRDGKSTKLEWTRGGSQLATILEGFRLRSQRSEAES</sequence>
<dbReference type="Pfam" id="PF00293">
    <property type="entry name" value="NUDIX"/>
    <property type="match status" value="1"/>
</dbReference>
<dbReference type="PANTHER" id="PTHR43736">
    <property type="entry name" value="ADP-RIBOSE PYROPHOSPHATASE"/>
    <property type="match status" value="1"/>
</dbReference>
<dbReference type="SUPFAM" id="SSF55811">
    <property type="entry name" value="Nudix"/>
    <property type="match status" value="1"/>
</dbReference>
<dbReference type="AlphaFoldDB" id="A0A194X0S6"/>
<dbReference type="STRING" id="149040.A0A194X0S6"/>
<dbReference type="InterPro" id="IPR020084">
    <property type="entry name" value="NUDIX_hydrolase_CS"/>
</dbReference>
<keyword evidence="4" id="KW-1185">Reference proteome</keyword>
<dbReference type="PROSITE" id="PS00893">
    <property type="entry name" value="NUDIX_BOX"/>
    <property type="match status" value="1"/>
</dbReference>
<evidence type="ECO:0000259" key="2">
    <source>
        <dbReference type="PROSITE" id="PS51462"/>
    </source>
</evidence>
<dbReference type="InterPro" id="IPR000086">
    <property type="entry name" value="NUDIX_hydrolase_dom"/>
</dbReference>
<dbReference type="GO" id="GO:0016787">
    <property type="term" value="F:hydrolase activity"/>
    <property type="evidence" value="ECO:0007669"/>
    <property type="project" value="UniProtKB-KW"/>
</dbReference>
<dbReference type="KEGG" id="psco:LY89DRAFT_784656"/>
<name>A0A194X0S6_MOLSC</name>
<dbReference type="RefSeq" id="XP_018068145.1">
    <property type="nucleotide sequence ID" value="XM_018222808.1"/>
</dbReference>
<dbReference type="PROSITE" id="PS51462">
    <property type="entry name" value="NUDIX"/>
    <property type="match status" value="1"/>
</dbReference>
<proteinExistence type="predicted"/>
<dbReference type="Proteomes" id="UP000070700">
    <property type="component" value="Unassembled WGS sequence"/>
</dbReference>
<keyword evidence="1" id="KW-0378">Hydrolase</keyword>
<evidence type="ECO:0000256" key="1">
    <source>
        <dbReference type="ARBA" id="ARBA00022801"/>
    </source>
</evidence>
<evidence type="ECO:0000313" key="3">
    <source>
        <dbReference type="EMBL" id="KUJ13790.1"/>
    </source>
</evidence>
<dbReference type="InterPro" id="IPR015797">
    <property type="entry name" value="NUDIX_hydrolase-like_dom_sf"/>
</dbReference>
<dbReference type="PANTHER" id="PTHR43736:SF1">
    <property type="entry name" value="DIHYDRONEOPTERIN TRIPHOSPHATE DIPHOSPHATASE"/>
    <property type="match status" value="1"/>
</dbReference>
<feature type="domain" description="Nudix hydrolase" evidence="2">
    <location>
        <begin position="35"/>
        <end position="168"/>
    </location>
</feature>
<organism evidence="3 4">
    <name type="scientific">Mollisia scopiformis</name>
    <name type="common">Conifer needle endophyte fungus</name>
    <name type="synonym">Phialocephala scopiformis</name>
    <dbReference type="NCBI Taxonomy" id="149040"/>
    <lineage>
        <taxon>Eukaryota</taxon>
        <taxon>Fungi</taxon>
        <taxon>Dikarya</taxon>
        <taxon>Ascomycota</taxon>
        <taxon>Pezizomycotina</taxon>
        <taxon>Leotiomycetes</taxon>
        <taxon>Helotiales</taxon>
        <taxon>Mollisiaceae</taxon>
        <taxon>Mollisia</taxon>
    </lineage>
</organism>
<dbReference type="OrthoDB" id="276276at2759"/>
<dbReference type="InParanoid" id="A0A194X0S6"/>